<dbReference type="Pfam" id="PF13446">
    <property type="entry name" value="RPT"/>
    <property type="match status" value="1"/>
</dbReference>
<evidence type="ECO:0000256" key="2">
    <source>
        <dbReference type="ARBA" id="ARBA00012759"/>
    </source>
</evidence>
<evidence type="ECO:0000313" key="10">
    <source>
        <dbReference type="EMBL" id="CDH48328.1"/>
    </source>
</evidence>
<dbReference type="SUPFAM" id="SSF143503">
    <property type="entry name" value="PUG domain-like"/>
    <property type="match status" value="1"/>
</dbReference>
<proteinExistence type="predicted"/>
<evidence type="ECO:0000256" key="4">
    <source>
        <dbReference type="ARBA" id="ARBA00022786"/>
    </source>
</evidence>
<gene>
    <name evidence="10" type="ORF">LCOR_00115.1</name>
</gene>
<dbReference type="STRING" id="1263082.A0A068RDX6"/>
<dbReference type="InterPro" id="IPR018200">
    <property type="entry name" value="USP_CS"/>
</dbReference>
<dbReference type="EC" id="3.4.19.12" evidence="2"/>
<dbReference type="CDD" id="cd02666">
    <property type="entry name" value="Peptidase_C19J"/>
    <property type="match status" value="1"/>
</dbReference>
<dbReference type="PROSITE" id="PS00972">
    <property type="entry name" value="USP_1"/>
    <property type="match status" value="1"/>
</dbReference>
<keyword evidence="6" id="KW-0788">Thiol protease</keyword>
<dbReference type="InterPro" id="IPR025305">
    <property type="entry name" value="UCH_repeat_domain"/>
</dbReference>
<keyword evidence="11" id="KW-1185">Reference proteome</keyword>
<evidence type="ECO:0000256" key="8">
    <source>
        <dbReference type="SAM" id="MobiDB-lite"/>
    </source>
</evidence>
<feature type="compositionally biased region" description="Basic and acidic residues" evidence="8">
    <location>
        <begin position="540"/>
        <end position="552"/>
    </location>
</feature>
<keyword evidence="5 10" id="KW-0378">Hydrolase</keyword>
<evidence type="ECO:0000256" key="1">
    <source>
        <dbReference type="ARBA" id="ARBA00000707"/>
    </source>
</evidence>
<organism evidence="10 11">
    <name type="scientific">Lichtheimia corymbifera JMRC:FSU:9682</name>
    <dbReference type="NCBI Taxonomy" id="1263082"/>
    <lineage>
        <taxon>Eukaryota</taxon>
        <taxon>Fungi</taxon>
        <taxon>Fungi incertae sedis</taxon>
        <taxon>Mucoromycota</taxon>
        <taxon>Mucoromycotina</taxon>
        <taxon>Mucoromycetes</taxon>
        <taxon>Mucorales</taxon>
        <taxon>Lichtheimiaceae</taxon>
        <taxon>Lichtheimia</taxon>
    </lineage>
</organism>
<accession>A0A068RDX6</accession>
<dbReference type="AlphaFoldDB" id="A0A068RDX6"/>
<evidence type="ECO:0000256" key="6">
    <source>
        <dbReference type="ARBA" id="ARBA00022807"/>
    </source>
</evidence>
<keyword evidence="4" id="KW-0833">Ubl conjugation pathway</keyword>
<evidence type="ECO:0000313" key="11">
    <source>
        <dbReference type="Proteomes" id="UP000027586"/>
    </source>
</evidence>
<dbReference type="InterPro" id="IPR001394">
    <property type="entry name" value="Peptidase_C19_UCH"/>
</dbReference>
<feature type="compositionally biased region" description="Low complexity" evidence="8">
    <location>
        <begin position="606"/>
        <end position="620"/>
    </location>
</feature>
<comment type="catalytic activity">
    <reaction evidence="1">
        <text>Thiol-dependent hydrolysis of ester, thioester, amide, peptide and isopeptide bonds formed by the C-terminal Gly of ubiquitin (a 76-residue protein attached to proteins as an intracellular targeting signal).</text>
        <dbReference type="EC" id="3.4.19.12"/>
    </reaction>
</comment>
<feature type="compositionally biased region" description="Basic and acidic residues" evidence="8">
    <location>
        <begin position="654"/>
        <end position="669"/>
    </location>
</feature>
<dbReference type="InterPro" id="IPR028889">
    <property type="entry name" value="USP"/>
</dbReference>
<dbReference type="EMBL" id="CBTN010000001">
    <property type="protein sequence ID" value="CDH48328.1"/>
    <property type="molecule type" value="Genomic_DNA"/>
</dbReference>
<dbReference type="PROSITE" id="PS50235">
    <property type="entry name" value="USP_3"/>
    <property type="match status" value="1"/>
</dbReference>
<evidence type="ECO:0000256" key="3">
    <source>
        <dbReference type="ARBA" id="ARBA00022670"/>
    </source>
</evidence>
<dbReference type="VEuPathDB" id="FungiDB:LCOR_00115.1"/>
<sequence>MDTASFAPTTVDNQPPDTSNTVEARFTPAGLLSFLYYQYDRVSSDNNRDSHPHEFLACPAEQDANPPFLCQICHKRLVVKAMSTSQQASMCSAGPTHHYHHLQQPPRFECCGCHYAMQVTLTDPIMKPELFHQLLEGRRMHLEKDQPQTPNMVDALKLLLTYVKNLLAGDQRSINSKNPHFLARIGLDDASKSIMACIGYTFNSETDYFDAPQITSSDRSRWISIRDELLVCLYALQDQVSDDDDQQLDVVHSVKRAMPTLQDILGVDRSKERLLPDAEPTEEDQPELYLGSVAEATDSVLVWLYHRLIQETPDKAHIYIDVLAKEARRRESDKLWTEVALESSKGQLGDTEIKKAYSYYGIDPQAVDVDEGALMDLYDSKMEQEPKSTKEHREALEIIANIRMSNALREHLKKTEKTTIGPVPPPPPPRHEGPVGLNNIGNTCYLNSLLQYYNTLVPLRDTIVHMDDFVEDETEPGWTPKRIGGIEVDQKEVQRAKKFVTNLRELFVSLGNSKARAISPTYELAYMALLNGKDLEEAEDKATQQKQQDEKPSSSSPQPQQQEKVGKQPEDNNTSALEEQPKENGSSNGHQEQKEALPVNGTAQDSDTLPSSETLPTSSDNNGSTLLSDTEKPSTTSDNNGTAPLSSMPTSENNKTEDSVVPDADKENELPPSYDQVVKEKEKGDSNGGALILYEKKSELPSRRPSAANMMLGKQQDVTECMSNVMFLIEAALKPLEKKDDEQTRDIVRDLFYFKARQILTYQDTQTLRNVRKEQHEEFAHVMVDAVEGKDLYDGLDEYFFAGRVENFHGGRGATREVTVSTFPPVLQIQVQRVQFDRETSNVYKSNAFIKLEKVIYLDRYSESNCEALAGRRAEVAAWQKEVESNKEIIQQLTDNKEYPMPIPQMLEASAAILEEFRDQENEEMAQLHEQALQLLKDEADTARKTIERSRETIDQLQQRIRAQYEDLTEVAYRLHAVFIHQGQANYGHYWVYIYNHQKQQWWKYNDSLVTKVDENEIFQNTTGRTANPYFVVYIKESEVERLVDLGATNKHEQEQEEPSANQSSS</sequence>
<feature type="region of interest" description="Disordered" evidence="8">
    <location>
        <begin position="1"/>
        <end position="22"/>
    </location>
</feature>
<dbReference type="InterPro" id="IPR038765">
    <property type="entry name" value="Papain-like_cys_pep_sf"/>
</dbReference>
<dbReference type="OrthoDB" id="2420415at2759"/>
<keyword evidence="3" id="KW-0645">Protease</keyword>
<dbReference type="PANTHER" id="PTHR43982">
    <property type="entry name" value="UBIQUITIN CARBOXYL-TERMINAL HYDROLASE"/>
    <property type="match status" value="1"/>
</dbReference>
<feature type="region of interest" description="Disordered" evidence="8">
    <location>
        <begin position="537"/>
        <end position="686"/>
    </location>
</feature>
<feature type="coiled-coil region" evidence="7">
    <location>
        <begin position="876"/>
        <end position="967"/>
    </location>
</feature>
<dbReference type="SUPFAM" id="SSF54001">
    <property type="entry name" value="Cysteine proteinases"/>
    <property type="match status" value="1"/>
</dbReference>
<evidence type="ECO:0000256" key="7">
    <source>
        <dbReference type="SAM" id="Coils"/>
    </source>
</evidence>
<dbReference type="PROSITE" id="PS00973">
    <property type="entry name" value="USP_2"/>
    <property type="match status" value="1"/>
</dbReference>
<dbReference type="Gene3D" id="3.90.70.10">
    <property type="entry name" value="Cysteine proteinases"/>
    <property type="match status" value="2"/>
</dbReference>
<feature type="compositionally biased region" description="Polar residues" evidence="8">
    <location>
        <begin position="621"/>
        <end position="653"/>
    </location>
</feature>
<name>A0A068RDX6_9FUNG</name>
<reference evidence="10" key="1">
    <citation type="submission" date="2013-08" db="EMBL/GenBank/DDBJ databases">
        <title>Gene expansion shapes genome architecture in the human pathogen Lichtheimia corymbifera: an evolutionary genomics analysis in the ancient terrestrial Mucorales (Mucoromycotina).</title>
        <authorList>
            <person name="Schwartze V.U."/>
            <person name="Winter S."/>
            <person name="Shelest E."/>
            <person name="Marcet-Houben M."/>
            <person name="Horn F."/>
            <person name="Wehner S."/>
            <person name="Hoffmann K."/>
            <person name="Riege K."/>
            <person name="Sammeth M."/>
            <person name="Nowrousian M."/>
            <person name="Valiante V."/>
            <person name="Linde J."/>
            <person name="Jacobsen I.D."/>
            <person name="Marz M."/>
            <person name="Brakhage A.A."/>
            <person name="Gabaldon T."/>
            <person name="Bocker S."/>
            <person name="Voigt K."/>
        </authorList>
    </citation>
    <scope>NUCLEOTIDE SEQUENCE [LARGE SCALE GENOMIC DNA]</scope>
    <source>
        <strain evidence="10">FSU 9682</strain>
    </source>
</reference>
<feature type="domain" description="USP" evidence="9">
    <location>
        <begin position="435"/>
        <end position="1037"/>
    </location>
</feature>
<protein>
    <recommendedName>
        <fullName evidence="2">ubiquitinyl hydrolase 1</fullName>
        <ecNumber evidence="2">3.4.19.12</ecNumber>
    </recommendedName>
</protein>
<dbReference type="InterPro" id="IPR036339">
    <property type="entry name" value="PUB-like_dom_sf"/>
</dbReference>
<evidence type="ECO:0000259" key="9">
    <source>
        <dbReference type="PROSITE" id="PS50235"/>
    </source>
</evidence>
<feature type="compositionally biased region" description="Low complexity" evidence="8">
    <location>
        <begin position="553"/>
        <end position="563"/>
    </location>
</feature>
<dbReference type="InterPro" id="IPR044635">
    <property type="entry name" value="UBP14-like"/>
</dbReference>
<dbReference type="Proteomes" id="UP000027586">
    <property type="component" value="Unassembled WGS sequence"/>
</dbReference>
<dbReference type="PANTHER" id="PTHR43982:SF6">
    <property type="entry name" value="UBIQUITIN CARBOXYL-TERMINAL HYDROLASE 2-RELATED"/>
    <property type="match status" value="1"/>
</dbReference>
<dbReference type="GO" id="GO:0004843">
    <property type="term" value="F:cysteine-type deubiquitinase activity"/>
    <property type="evidence" value="ECO:0007669"/>
    <property type="project" value="UniProtKB-EC"/>
</dbReference>
<dbReference type="GO" id="GO:0016579">
    <property type="term" value="P:protein deubiquitination"/>
    <property type="evidence" value="ECO:0007669"/>
    <property type="project" value="InterPro"/>
</dbReference>
<dbReference type="GO" id="GO:0070628">
    <property type="term" value="F:proteasome binding"/>
    <property type="evidence" value="ECO:0007669"/>
    <property type="project" value="TreeGrafter"/>
</dbReference>
<dbReference type="GO" id="GO:0043161">
    <property type="term" value="P:proteasome-mediated ubiquitin-dependent protein catabolic process"/>
    <property type="evidence" value="ECO:0007669"/>
    <property type="project" value="InterPro"/>
</dbReference>
<dbReference type="GO" id="GO:0061136">
    <property type="term" value="P:regulation of proteasomal protein catabolic process"/>
    <property type="evidence" value="ECO:0007669"/>
    <property type="project" value="TreeGrafter"/>
</dbReference>
<dbReference type="Pfam" id="PF00443">
    <property type="entry name" value="UCH"/>
    <property type="match status" value="2"/>
</dbReference>
<keyword evidence="7" id="KW-0175">Coiled coil</keyword>
<comment type="caution">
    <text evidence="10">The sequence shown here is derived from an EMBL/GenBank/DDBJ whole genome shotgun (WGS) entry which is preliminary data.</text>
</comment>
<evidence type="ECO:0000256" key="5">
    <source>
        <dbReference type="ARBA" id="ARBA00022801"/>
    </source>
</evidence>
<feature type="compositionally biased region" description="Polar residues" evidence="8">
    <location>
        <begin position="571"/>
        <end position="590"/>
    </location>
</feature>